<gene>
    <name evidence="1" type="ORF">A4A49_02844</name>
</gene>
<protein>
    <submittedName>
        <fullName evidence="1">Uncharacterized protein</fullName>
    </submittedName>
</protein>
<organism evidence="1 2">
    <name type="scientific">Nicotiana attenuata</name>
    <name type="common">Coyote tobacco</name>
    <dbReference type="NCBI Taxonomy" id="49451"/>
    <lineage>
        <taxon>Eukaryota</taxon>
        <taxon>Viridiplantae</taxon>
        <taxon>Streptophyta</taxon>
        <taxon>Embryophyta</taxon>
        <taxon>Tracheophyta</taxon>
        <taxon>Spermatophyta</taxon>
        <taxon>Magnoliopsida</taxon>
        <taxon>eudicotyledons</taxon>
        <taxon>Gunneridae</taxon>
        <taxon>Pentapetalae</taxon>
        <taxon>asterids</taxon>
        <taxon>lamiids</taxon>
        <taxon>Solanales</taxon>
        <taxon>Solanaceae</taxon>
        <taxon>Nicotianoideae</taxon>
        <taxon>Nicotianeae</taxon>
        <taxon>Nicotiana</taxon>
    </lineage>
</organism>
<dbReference type="EMBL" id="MJEQ01037194">
    <property type="protein sequence ID" value="OIS95672.1"/>
    <property type="molecule type" value="Genomic_DNA"/>
</dbReference>
<dbReference type="Gramene" id="OIS95672">
    <property type="protein sequence ID" value="OIS95672"/>
    <property type="gene ID" value="A4A49_02844"/>
</dbReference>
<name>A0A1J6IKJ7_NICAT</name>
<dbReference type="Proteomes" id="UP000187609">
    <property type="component" value="Unassembled WGS sequence"/>
</dbReference>
<accession>A0A1J6IKJ7</accession>
<reference evidence="1" key="1">
    <citation type="submission" date="2016-11" db="EMBL/GenBank/DDBJ databases">
        <title>The genome of Nicotiana attenuata.</title>
        <authorList>
            <person name="Xu S."/>
            <person name="Brockmoeller T."/>
            <person name="Gaquerel E."/>
            <person name="Navarro A."/>
            <person name="Kuhl H."/>
            <person name="Gase K."/>
            <person name="Ling Z."/>
            <person name="Zhou W."/>
            <person name="Kreitzer C."/>
            <person name="Stanke M."/>
            <person name="Tang H."/>
            <person name="Lyons E."/>
            <person name="Pandey P."/>
            <person name="Pandey S.P."/>
            <person name="Timmermann B."/>
            <person name="Baldwin I.T."/>
        </authorList>
    </citation>
    <scope>NUCLEOTIDE SEQUENCE [LARGE SCALE GENOMIC DNA]</scope>
    <source>
        <strain evidence="1">UT</strain>
    </source>
</reference>
<proteinExistence type="predicted"/>
<evidence type="ECO:0000313" key="2">
    <source>
        <dbReference type="Proteomes" id="UP000187609"/>
    </source>
</evidence>
<evidence type="ECO:0000313" key="1">
    <source>
        <dbReference type="EMBL" id="OIS95672.1"/>
    </source>
</evidence>
<dbReference type="AlphaFoldDB" id="A0A1J6IKJ7"/>
<comment type="caution">
    <text evidence="1">The sequence shown here is derived from an EMBL/GenBank/DDBJ whole genome shotgun (WGS) entry which is preliminary data.</text>
</comment>
<sequence length="98" mass="11448">MREAPRDSPIYNIRLEILKEFNHVRPKKRNMGQPRIPYLCQIMESIVYLMHQPIKVTVPPFLIVFLIFHNSQVIMAGTVRNNGLRFAQQSAFCHALIT</sequence>
<keyword evidence="2" id="KW-1185">Reference proteome</keyword>